<keyword evidence="1" id="KW-0812">Transmembrane</keyword>
<feature type="transmembrane region" description="Helical" evidence="1">
    <location>
        <begin position="6"/>
        <end position="27"/>
    </location>
</feature>
<protein>
    <recommendedName>
        <fullName evidence="2">Mce/MlaD domain-containing protein</fullName>
    </recommendedName>
</protein>
<organism evidence="3 4">
    <name type="scientific">Candidatus Wallbacteria bacterium GWC2_49_35</name>
    <dbReference type="NCBI Taxonomy" id="1817813"/>
    <lineage>
        <taxon>Bacteria</taxon>
        <taxon>Candidatus Walliibacteriota</taxon>
    </lineage>
</organism>
<dbReference type="EMBL" id="MGFH01000071">
    <property type="protein sequence ID" value="OGM06270.1"/>
    <property type="molecule type" value="Genomic_DNA"/>
</dbReference>
<name>A0A1F7WU63_9BACT</name>
<evidence type="ECO:0000259" key="2">
    <source>
        <dbReference type="Pfam" id="PF02470"/>
    </source>
</evidence>
<evidence type="ECO:0000313" key="3">
    <source>
        <dbReference type="EMBL" id="OGM06270.1"/>
    </source>
</evidence>
<dbReference type="AlphaFoldDB" id="A0A1F7WU63"/>
<feature type="domain" description="Mce/MlaD" evidence="2">
    <location>
        <begin position="37"/>
        <end position="109"/>
    </location>
</feature>
<sequence>MHITPAMKVGIVVFIGLFFLASAVFIIGDIQFFNKRYNLTVKFTHVDGLLEGAKVTFAGVKVGKVDRIDIKSGLVFVRISVMEKIKLPKCTRFMIDTAGLMGEKYLGMDMVPCDEKKEEGYFKDGEEAMGIEPLRLSQLFGEGEKIMQKVSKSIESVNKVLGDDKVIDSSRHMIINAYEITISAKNFMASIEDRIDGIQDNIEELMKNFGDVGEVLTGVIEDNRSAITELVQNYRDAGFEFNELISANKKNVSDLLSNMNKTTVNLNKMISRIEDEGRTAEKIKEMLENFRKTSKHVEEATSSVRDILTDETIESELRGSLKSISSVARKADKIFASLKGGAMKLLYTLRMDRNTKKSHNDVAIKLSTSGDKSFIVGVRNIGNGNHLDAQICQKNEGSRLTKRMGIIRSKIGFGADYQWKKNVLYSVDLIDTQDTQVETTSVYKLKNNISLQSKVENALKKKERNYNVGIQYAF</sequence>
<evidence type="ECO:0000313" key="4">
    <source>
        <dbReference type="Proteomes" id="UP000178735"/>
    </source>
</evidence>
<gene>
    <name evidence="3" type="ORF">A2008_00190</name>
</gene>
<accession>A0A1F7WU63</accession>
<dbReference type="Pfam" id="PF02470">
    <property type="entry name" value="MlaD"/>
    <property type="match status" value="1"/>
</dbReference>
<proteinExistence type="predicted"/>
<keyword evidence="1" id="KW-0472">Membrane</keyword>
<dbReference type="InterPro" id="IPR052336">
    <property type="entry name" value="MlaD_Phospholipid_Transporter"/>
</dbReference>
<reference evidence="3 4" key="1">
    <citation type="journal article" date="2016" name="Nat. Commun.">
        <title>Thousands of microbial genomes shed light on interconnected biogeochemical processes in an aquifer system.</title>
        <authorList>
            <person name="Anantharaman K."/>
            <person name="Brown C.T."/>
            <person name="Hug L.A."/>
            <person name="Sharon I."/>
            <person name="Castelle C.J."/>
            <person name="Probst A.J."/>
            <person name="Thomas B.C."/>
            <person name="Singh A."/>
            <person name="Wilkins M.J."/>
            <person name="Karaoz U."/>
            <person name="Brodie E.L."/>
            <person name="Williams K.H."/>
            <person name="Hubbard S.S."/>
            <person name="Banfield J.F."/>
        </authorList>
    </citation>
    <scope>NUCLEOTIDE SEQUENCE [LARGE SCALE GENOMIC DNA]</scope>
</reference>
<dbReference type="PANTHER" id="PTHR33371">
    <property type="entry name" value="INTERMEMBRANE PHOSPHOLIPID TRANSPORT SYSTEM BINDING PROTEIN MLAD-RELATED"/>
    <property type="match status" value="1"/>
</dbReference>
<dbReference type="InterPro" id="IPR003399">
    <property type="entry name" value="Mce/MlaD"/>
</dbReference>
<keyword evidence="1" id="KW-1133">Transmembrane helix</keyword>
<dbReference type="STRING" id="1817813.A2008_00190"/>
<evidence type="ECO:0000256" key="1">
    <source>
        <dbReference type="SAM" id="Phobius"/>
    </source>
</evidence>
<dbReference type="PANTHER" id="PTHR33371:SF4">
    <property type="entry name" value="INTERMEMBRANE PHOSPHOLIPID TRANSPORT SYSTEM BINDING PROTEIN MLAD"/>
    <property type="match status" value="1"/>
</dbReference>
<dbReference type="Proteomes" id="UP000178735">
    <property type="component" value="Unassembled WGS sequence"/>
</dbReference>
<comment type="caution">
    <text evidence="3">The sequence shown here is derived from an EMBL/GenBank/DDBJ whole genome shotgun (WGS) entry which is preliminary data.</text>
</comment>